<evidence type="ECO:0000256" key="1">
    <source>
        <dbReference type="ARBA" id="ARBA00004286"/>
    </source>
</evidence>
<dbReference type="InterPro" id="IPR026570">
    <property type="entry name" value="CCDC86"/>
</dbReference>
<dbReference type="PANTHER" id="PTHR13557:SF1">
    <property type="entry name" value="COILED-COIL DOMAIN-CONTAINING PROTEIN 86"/>
    <property type="match status" value="1"/>
</dbReference>
<comment type="subcellular location">
    <subcellularLocation>
        <location evidence="1">Chromosome</location>
    </subcellularLocation>
    <subcellularLocation>
        <location evidence="2">Nucleus</location>
        <location evidence="2">Nucleolus</location>
    </subcellularLocation>
</comment>
<evidence type="ECO:0000256" key="8">
    <source>
        <dbReference type="ARBA" id="ARBA00023242"/>
    </source>
</evidence>
<keyword evidence="13" id="KW-1185">Reference proteome</keyword>
<proteinExistence type="predicted"/>
<keyword evidence="6" id="KW-0164">Citrullination</keyword>
<feature type="coiled-coil region" evidence="10">
    <location>
        <begin position="81"/>
        <end position="117"/>
    </location>
</feature>
<name>A0ABQ0DMU0_9EUKA</name>
<reference evidence="12 13" key="1">
    <citation type="journal article" date="2019" name="PLoS Negl. Trop. Dis.">
        <title>Whole genome sequencing of Entamoeba nuttalli reveals mammalian host-related molecular signatures and a novel octapeptide-repeat surface protein.</title>
        <authorList>
            <person name="Tanaka M."/>
            <person name="Makiuchi T."/>
            <person name="Komiyama T."/>
            <person name="Shiina T."/>
            <person name="Osaki K."/>
            <person name="Tachibana H."/>
        </authorList>
    </citation>
    <scope>NUCLEOTIDE SEQUENCE [LARGE SCALE GENOMIC DNA]</scope>
    <source>
        <strain evidence="12 13">P19-061405</strain>
    </source>
</reference>
<feature type="compositionally biased region" description="Polar residues" evidence="11">
    <location>
        <begin position="1"/>
        <end position="13"/>
    </location>
</feature>
<evidence type="ECO:0000313" key="13">
    <source>
        <dbReference type="Proteomes" id="UP001628156"/>
    </source>
</evidence>
<evidence type="ECO:0000256" key="4">
    <source>
        <dbReference type="ARBA" id="ARBA00022454"/>
    </source>
</evidence>
<evidence type="ECO:0000256" key="11">
    <source>
        <dbReference type="SAM" id="MobiDB-lite"/>
    </source>
</evidence>
<evidence type="ECO:0000256" key="10">
    <source>
        <dbReference type="SAM" id="Coils"/>
    </source>
</evidence>
<protein>
    <recommendedName>
        <fullName evidence="3">Coiled-coil domain-containing protein 86</fullName>
    </recommendedName>
</protein>
<keyword evidence="5" id="KW-0597">Phosphoprotein</keyword>
<evidence type="ECO:0000256" key="3">
    <source>
        <dbReference type="ARBA" id="ARBA00016738"/>
    </source>
</evidence>
<keyword evidence="8" id="KW-0539">Nucleus</keyword>
<accession>A0ABQ0DMU0</accession>
<organism evidence="12 13">
    <name type="scientific">Entamoeba nuttalli</name>
    <dbReference type="NCBI Taxonomy" id="412467"/>
    <lineage>
        <taxon>Eukaryota</taxon>
        <taxon>Amoebozoa</taxon>
        <taxon>Evosea</taxon>
        <taxon>Archamoebae</taxon>
        <taxon>Mastigamoebida</taxon>
        <taxon>Entamoebidae</taxon>
        <taxon>Entamoeba</taxon>
    </lineage>
</organism>
<feature type="region of interest" description="Disordered" evidence="11">
    <location>
        <begin position="1"/>
        <end position="20"/>
    </location>
</feature>
<keyword evidence="4" id="KW-0158">Chromosome</keyword>
<comment type="caution">
    <text evidence="12">The sequence shown here is derived from an EMBL/GenBank/DDBJ whole genome shotgun (WGS) entry which is preliminary data.</text>
</comment>
<evidence type="ECO:0000256" key="7">
    <source>
        <dbReference type="ARBA" id="ARBA00023054"/>
    </source>
</evidence>
<evidence type="ECO:0000256" key="2">
    <source>
        <dbReference type="ARBA" id="ARBA00004604"/>
    </source>
</evidence>
<comment type="function">
    <text evidence="9">Required for proper chromosome segregation during mitosis and error-free mitotic progression.</text>
</comment>
<evidence type="ECO:0000256" key="5">
    <source>
        <dbReference type="ARBA" id="ARBA00022553"/>
    </source>
</evidence>
<evidence type="ECO:0000256" key="9">
    <source>
        <dbReference type="ARBA" id="ARBA00093307"/>
    </source>
</evidence>
<evidence type="ECO:0000256" key="6">
    <source>
        <dbReference type="ARBA" id="ARBA00022934"/>
    </source>
</evidence>
<sequence length="156" mass="18592">MSSETQQQQINTNESEKQKEEIIKEIIVKEEPDIKEEKKEIKKPIRGANVSGRPWKEAYKKRSIKDNVATAGISWEEKMEMKKRRQMMRALDEEIRTKQAEEEAKRKEARKQAIIRKKANIAKNTIVQQITNKKKLRHMSGKQFRQLRTFHFDEIE</sequence>
<dbReference type="PANTHER" id="PTHR13557">
    <property type="entry name" value="COILED-COIL DOMAIN-CONTAINING PROTEIN 86"/>
    <property type="match status" value="1"/>
</dbReference>
<keyword evidence="7 10" id="KW-0175">Coiled coil</keyword>
<gene>
    <name evidence="12" type="ORF">ENUP19_0177G0012</name>
</gene>
<evidence type="ECO:0000313" key="12">
    <source>
        <dbReference type="EMBL" id="GAB1224151.1"/>
    </source>
</evidence>
<dbReference type="Proteomes" id="UP001628156">
    <property type="component" value="Unassembled WGS sequence"/>
</dbReference>
<dbReference type="EMBL" id="BAAFRS010000177">
    <property type="protein sequence ID" value="GAB1224151.1"/>
    <property type="molecule type" value="Genomic_DNA"/>
</dbReference>